<name>A0A4R2NJI1_9FLAO</name>
<protein>
    <recommendedName>
        <fullName evidence="5">DUF4129 domain-containing protein</fullName>
    </recommendedName>
</protein>
<keyword evidence="4" id="KW-1185">Reference proteome</keyword>
<keyword evidence="1" id="KW-0472">Membrane</keyword>
<accession>A0A4R2NJI1</accession>
<evidence type="ECO:0000256" key="2">
    <source>
        <dbReference type="SAM" id="SignalP"/>
    </source>
</evidence>
<proteinExistence type="predicted"/>
<dbReference type="Proteomes" id="UP000294564">
    <property type="component" value="Unassembled WGS sequence"/>
</dbReference>
<evidence type="ECO:0000256" key="1">
    <source>
        <dbReference type="SAM" id="Phobius"/>
    </source>
</evidence>
<feature type="transmembrane region" description="Helical" evidence="1">
    <location>
        <begin position="96"/>
        <end position="117"/>
    </location>
</feature>
<dbReference type="RefSeq" id="WP_132796023.1">
    <property type="nucleotide sequence ID" value="NZ_SLXM01000017.1"/>
</dbReference>
<keyword evidence="1" id="KW-0812">Transmembrane</keyword>
<keyword evidence="1" id="KW-1133">Transmembrane helix</keyword>
<dbReference type="EMBL" id="SLXM01000017">
    <property type="protein sequence ID" value="TCP21683.1"/>
    <property type="molecule type" value="Genomic_DNA"/>
</dbReference>
<dbReference type="OrthoDB" id="5491447at2"/>
<keyword evidence="2" id="KW-0732">Signal</keyword>
<reference evidence="3 4" key="1">
    <citation type="submission" date="2019-03" db="EMBL/GenBank/DDBJ databases">
        <title>Genomic Encyclopedia of Type Strains, Phase IV (KMG-IV): sequencing the most valuable type-strain genomes for metagenomic binning, comparative biology and taxonomic classification.</title>
        <authorList>
            <person name="Goeker M."/>
        </authorList>
    </citation>
    <scope>NUCLEOTIDE SEQUENCE [LARGE SCALE GENOMIC DNA]</scope>
    <source>
        <strain evidence="3 4">DSM 14836</strain>
    </source>
</reference>
<organism evidence="3 4">
    <name type="scientific">Tenacibaculum skagerrakense</name>
    <dbReference type="NCBI Taxonomy" id="186571"/>
    <lineage>
        <taxon>Bacteria</taxon>
        <taxon>Pseudomonadati</taxon>
        <taxon>Bacteroidota</taxon>
        <taxon>Flavobacteriia</taxon>
        <taxon>Flavobacteriales</taxon>
        <taxon>Flavobacteriaceae</taxon>
        <taxon>Tenacibaculum</taxon>
    </lineage>
</organism>
<evidence type="ECO:0000313" key="3">
    <source>
        <dbReference type="EMBL" id="TCP21683.1"/>
    </source>
</evidence>
<feature type="chain" id="PRO_5020705417" description="DUF4129 domain-containing protein" evidence="2">
    <location>
        <begin position="19"/>
        <end position="241"/>
    </location>
</feature>
<sequence>MKQTLLIFLLFIAFSAFSQDDYTEESESTYEYVEHGTNTVETRRFNKELNSVYNGPEFQYKEVKKDKEEKKEIKPREKDQFSLDFFKALTDFLSTVFPYLLALIVVLIIVKSVLAGNTDFWRFKKQKITKSAIVKEEIEENIEETDFEKLLKLAISNKDYRKATRYYYLLLLKQMHEKELINYHKDKTNSEYIFDLEKVELRKHFSYLLYIYDYVWYGEFNVNETNFVTIENEYQSFLKKI</sequence>
<comment type="caution">
    <text evidence="3">The sequence shown here is derived from an EMBL/GenBank/DDBJ whole genome shotgun (WGS) entry which is preliminary data.</text>
</comment>
<feature type="signal peptide" evidence="2">
    <location>
        <begin position="1"/>
        <end position="18"/>
    </location>
</feature>
<evidence type="ECO:0008006" key="5">
    <source>
        <dbReference type="Google" id="ProtNLM"/>
    </source>
</evidence>
<gene>
    <name evidence="3" type="ORF">EV195_1177</name>
</gene>
<dbReference type="AlphaFoldDB" id="A0A4R2NJI1"/>
<evidence type="ECO:0000313" key="4">
    <source>
        <dbReference type="Proteomes" id="UP000294564"/>
    </source>
</evidence>